<reference evidence="2 3" key="1">
    <citation type="submission" date="2023-01" db="EMBL/GenBank/DDBJ databases">
        <title>Analysis of 21 Apiospora genomes using comparative genomics revels a genus with tremendous synthesis potential of carbohydrate active enzymes and secondary metabolites.</title>
        <authorList>
            <person name="Sorensen T."/>
        </authorList>
    </citation>
    <scope>NUCLEOTIDE SEQUENCE [LARGE SCALE GENOMIC DNA]</scope>
    <source>
        <strain evidence="2 3">CBS 83171</strain>
    </source>
</reference>
<keyword evidence="3" id="KW-1185">Reference proteome</keyword>
<organism evidence="2 3">
    <name type="scientific">Apiospora saccharicola</name>
    <dbReference type="NCBI Taxonomy" id="335842"/>
    <lineage>
        <taxon>Eukaryota</taxon>
        <taxon>Fungi</taxon>
        <taxon>Dikarya</taxon>
        <taxon>Ascomycota</taxon>
        <taxon>Pezizomycotina</taxon>
        <taxon>Sordariomycetes</taxon>
        <taxon>Xylariomycetidae</taxon>
        <taxon>Amphisphaeriales</taxon>
        <taxon>Apiosporaceae</taxon>
        <taxon>Apiospora</taxon>
    </lineage>
</organism>
<gene>
    <name evidence="2" type="ORF">PG996_002898</name>
</gene>
<comment type="caution">
    <text evidence="2">The sequence shown here is derived from an EMBL/GenBank/DDBJ whole genome shotgun (WGS) entry which is preliminary data.</text>
</comment>
<dbReference type="EMBL" id="JAQQWM010000001">
    <property type="protein sequence ID" value="KAK8084117.1"/>
    <property type="molecule type" value="Genomic_DNA"/>
</dbReference>
<evidence type="ECO:0000313" key="3">
    <source>
        <dbReference type="Proteomes" id="UP001446871"/>
    </source>
</evidence>
<keyword evidence="1" id="KW-0812">Transmembrane</keyword>
<evidence type="ECO:0000256" key="1">
    <source>
        <dbReference type="SAM" id="Phobius"/>
    </source>
</evidence>
<name>A0ABR1WKU7_9PEZI</name>
<accession>A0ABR1WKU7</accession>
<evidence type="ECO:0000313" key="2">
    <source>
        <dbReference type="EMBL" id="KAK8084117.1"/>
    </source>
</evidence>
<protein>
    <submittedName>
        <fullName evidence="2">Uncharacterized protein</fullName>
    </submittedName>
</protein>
<feature type="transmembrane region" description="Helical" evidence="1">
    <location>
        <begin position="266"/>
        <end position="286"/>
    </location>
</feature>
<keyword evidence="1" id="KW-1133">Transmembrane helix</keyword>
<keyword evidence="1" id="KW-0472">Membrane</keyword>
<dbReference type="Proteomes" id="UP001446871">
    <property type="component" value="Unassembled WGS sequence"/>
</dbReference>
<sequence length="304" mass="34673">MPSLQAENPNIFVSSTHGKVHVSGLLRMLFEAADLPARFAVDLCDRQQWGFKPTTLSLMSTGSDHSERSLVLRYGCYFSTQARISFVLQIIHSSKTQDLYCVDFPKELRENLERHFRSDIGLAQDPMFANVLMLEYVLRSCQNKITDWRKKLRVILTNTPIKEKKQTTASVEKQAEDLHDLSVKWHSMHRDLEYIQQHTDKLLDLQEKIGTTKSENKCTPQATPPPTTYAISKTSDVSWLASSSLTSSEPTSTFSWIADQTRRESMAMFTLALVTVLFLPGTFVPLKRKGPKNPVHYEHLVLQL</sequence>
<proteinExistence type="predicted"/>